<comment type="caution">
    <text evidence="2">The sequence shown here is derived from an EMBL/GenBank/DDBJ whole genome shotgun (WGS) entry which is preliminary data.</text>
</comment>
<evidence type="ECO:0000313" key="3">
    <source>
        <dbReference type="Proteomes" id="UP000606008"/>
    </source>
</evidence>
<dbReference type="Proteomes" id="UP000606008">
    <property type="component" value="Unassembled WGS sequence"/>
</dbReference>
<feature type="transmembrane region" description="Helical" evidence="1">
    <location>
        <begin position="123"/>
        <end position="149"/>
    </location>
</feature>
<keyword evidence="1" id="KW-0472">Membrane</keyword>
<feature type="transmembrane region" description="Helical" evidence="1">
    <location>
        <begin position="218"/>
        <end position="238"/>
    </location>
</feature>
<reference evidence="3" key="1">
    <citation type="submission" date="2019-09" db="EMBL/GenBank/DDBJ databases">
        <authorList>
            <person name="Jung D.-H."/>
        </authorList>
    </citation>
    <scope>NUCLEOTIDE SEQUENCE [LARGE SCALE GENOMIC DNA]</scope>
    <source>
        <strain evidence="3">JA-25</strain>
    </source>
</reference>
<dbReference type="EMBL" id="WAEL01000010">
    <property type="protein sequence ID" value="NID13135.1"/>
    <property type="molecule type" value="Genomic_DNA"/>
</dbReference>
<sequence length="315" mass="35164">MLLQTFTNTLRQWPLLVLLFLLTLLAALPSALAFYSTVTTEADASMALMQLLPDFSYTVFSDFMHEHGAAIWPLLRVGCWTALLSVLVSVWAKGGILYSFSNGFRAVTFWQAATYYFSRNLRLLGVTMLFVSIWLVVLTITGILLTLMLSEVLDDPFSERGYVAIALAVGLIFALMLVRILCTSQYASVLLYQHDETLAFRAFTQSWRFIRQHRVATFGRYLVLILIGTGLLSVYLLLESGFQARNWWLIGMLFLLQQSLVFSRTALAVWSLRIAFVNAQSLPPVVRQSPKPQYGGPAILPPAGAAGADDILPVH</sequence>
<keyword evidence="1" id="KW-1133">Transmembrane helix</keyword>
<keyword evidence="1" id="KW-0812">Transmembrane</keyword>
<feature type="transmembrane region" description="Helical" evidence="1">
    <location>
        <begin position="70"/>
        <end position="92"/>
    </location>
</feature>
<name>A0ABX0QKZ2_9BACT</name>
<organism evidence="2 3">
    <name type="scientific">Fibrivirga algicola</name>
    <dbReference type="NCBI Taxonomy" id="2950420"/>
    <lineage>
        <taxon>Bacteria</taxon>
        <taxon>Pseudomonadati</taxon>
        <taxon>Bacteroidota</taxon>
        <taxon>Cytophagia</taxon>
        <taxon>Cytophagales</taxon>
        <taxon>Spirosomataceae</taxon>
        <taxon>Fibrivirga</taxon>
    </lineage>
</organism>
<accession>A0ABX0QKZ2</accession>
<protein>
    <recommendedName>
        <fullName evidence="4">Beta-carotene 15,15'-monooxygenase</fullName>
    </recommendedName>
</protein>
<evidence type="ECO:0000256" key="1">
    <source>
        <dbReference type="SAM" id="Phobius"/>
    </source>
</evidence>
<feature type="transmembrane region" description="Helical" evidence="1">
    <location>
        <begin position="250"/>
        <end position="272"/>
    </location>
</feature>
<keyword evidence="3" id="KW-1185">Reference proteome</keyword>
<evidence type="ECO:0000313" key="2">
    <source>
        <dbReference type="EMBL" id="NID13135.1"/>
    </source>
</evidence>
<feature type="transmembrane region" description="Helical" evidence="1">
    <location>
        <begin position="161"/>
        <end position="182"/>
    </location>
</feature>
<reference evidence="3" key="2">
    <citation type="submission" date="2023-07" db="EMBL/GenBank/DDBJ databases">
        <authorList>
            <person name="Jung D.-H."/>
        </authorList>
    </citation>
    <scope>NUCLEOTIDE SEQUENCE [LARGE SCALE GENOMIC DNA]</scope>
    <source>
        <strain evidence="3">JA-25</strain>
    </source>
</reference>
<dbReference type="RefSeq" id="WP_166693748.1">
    <property type="nucleotide sequence ID" value="NZ_WAEL01000010.1"/>
</dbReference>
<evidence type="ECO:0008006" key="4">
    <source>
        <dbReference type="Google" id="ProtNLM"/>
    </source>
</evidence>
<proteinExistence type="predicted"/>
<gene>
    <name evidence="2" type="ORF">F7231_23380</name>
</gene>